<dbReference type="RefSeq" id="XP_033423109.1">
    <property type="nucleotide sequence ID" value="XM_033575091.1"/>
</dbReference>
<dbReference type="SUPFAM" id="SSF55486">
    <property type="entry name" value="Metalloproteases ('zincins'), catalytic domain"/>
    <property type="match status" value="2"/>
</dbReference>
<sequence length="177" mass="20000">MAAAINLWYAPSLPEAFRFKHIRDRSECRRKHKDALLVEYNPTAANFQKYVGKVVHPETDGTTAVLRDHGDIVAHEIGHVFGLYHEHQSHGFQQGIHYLMDEEVCGPNGVCVNQAVTSAYGFTASEFLLVHLTTRFMRREPARAPIEADVDWKSLMLYARSSGLKISIPPAWLTSRP</sequence>
<comment type="caution">
    <text evidence="1">The sequence shown here is derived from an EMBL/GenBank/DDBJ whole genome shotgun (WGS) entry which is preliminary data.</text>
</comment>
<evidence type="ECO:0008006" key="3">
    <source>
        <dbReference type="Google" id="ProtNLM"/>
    </source>
</evidence>
<proteinExistence type="predicted"/>
<protein>
    <recommendedName>
        <fullName evidence="3">Peptidase M12A domain-containing protein</fullName>
    </recommendedName>
</protein>
<dbReference type="EMBL" id="QUQM01000005">
    <property type="protein sequence ID" value="KAA8643748.1"/>
    <property type="molecule type" value="Genomic_DNA"/>
</dbReference>
<dbReference type="GeneID" id="54333223"/>
<evidence type="ECO:0000313" key="2">
    <source>
        <dbReference type="Proteomes" id="UP000324241"/>
    </source>
</evidence>
<dbReference type="InterPro" id="IPR024079">
    <property type="entry name" value="MetalloPept_cat_dom_sf"/>
</dbReference>
<dbReference type="Proteomes" id="UP000324241">
    <property type="component" value="Unassembled WGS sequence"/>
</dbReference>
<dbReference type="GO" id="GO:0008237">
    <property type="term" value="F:metallopeptidase activity"/>
    <property type="evidence" value="ECO:0007669"/>
    <property type="project" value="InterPro"/>
</dbReference>
<dbReference type="AlphaFoldDB" id="A0A5M9MA31"/>
<gene>
    <name evidence="1" type="ORF">ATNIH1004_010522</name>
</gene>
<dbReference type="Gene3D" id="3.40.390.10">
    <property type="entry name" value="Collagenase (Catalytic Domain)"/>
    <property type="match status" value="1"/>
</dbReference>
<name>A0A5M9MA31_9EURO</name>
<organism evidence="1 2">
    <name type="scientific">Aspergillus tanneri</name>
    <dbReference type="NCBI Taxonomy" id="1220188"/>
    <lineage>
        <taxon>Eukaryota</taxon>
        <taxon>Fungi</taxon>
        <taxon>Dikarya</taxon>
        <taxon>Ascomycota</taxon>
        <taxon>Pezizomycotina</taxon>
        <taxon>Eurotiomycetes</taxon>
        <taxon>Eurotiomycetidae</taxon>
        <taxon>Eurotiales</taxon>
        <taxon>Aspergillaceae</taxon>
        <taxon>Aspergillus</taxon>
        <taxon>Aspergillus subgen. Circumdati</taxon>
    </lineage>
</organism>
<accession>A0A5M9MA31</accession>
<reference evidence="1 2" key="1">
    <citation type="submission" date="2019-08" db="EMBL/GenBank/DDBJ databases">
        <title>The genome sequence of a newly discovered highly antifungal drug resistant Aspergillus species, Aspergillus tanneri NIH 1004.</title>
        <authorList>
            <person name="Mounaud S."/>
            <person name="Singh I."/>
            <person name="Joardar V."/>
            <person name="Pakala S."/>
            <person name="Pakala S."/>
            <person name="Venepally P."/>
            <person name="Chung J.K."/>
            <person name="Losada L."/>
            <person name="Nierman W.C."/>
        </authorList>
    </citation>
    <scope>NUCLEOTIDE SEQUENCE [LARGE SCALE GENOMIC DNA]</scope>
    <source>
        <strain evidence="1 2">NIH1004</strain>
    </source>
</reference>
<evidence type="ECO:0000313" key="1">
    <source>
        <dbReference type="EMBL" id="KAA8643748.1"/>
    </source>
</evidence>
<dbReference type="OrthoDB" id="291007at2759"/>